<reference evidence="1" key="2">
    <citation type="submission" date="2015-03" db="UniProtKB">
        <authorList>
            <consortium name="EnsemblPlants"/>
        </authorList>
    </citation>
    <scope>IDENTIFICATION</scope>
</reference>
<proteinExistence type="predicted"/>
<dbReference type="AlphaFoldDB" id="A0A0D3EBX7"/>
<evidence type="ECO:0000313" key="1">
    <source>
        <dbReference type="EnsemblPlants" id="Bo9g128510.1"/>
    </source>
</evidence>
<keyword evidence="2" id="KW-1185">Reference proteome</keyword>
<dbReference type="Proteomes" id="UP000032141">
    <property type="component" value="Chromosome C9"/>
</dbReference>
<dbReference type="EnsemblPlants" id="Bo9g128510.1">
    <property type="protein sequence ID" value="Bo9g128510.1"/>
    <property type="gene ID" value="Bo9g128510"/>
</dbReference>
<accession>A0A0D3EBX7</accession>
<protein>
    <submittedName>
        <fullName evidence="1">Uncharacterized protein</fullName>
    </submittedName>
</protein>
<organism evidence="1 2">
    <name type="scientific">Brassica oleracea var. oleracea</name>
    <dbReference type="NCBI Taxonomy" id="109376"/>
    <lineage>
        <taxon>Eukaryota</taxon>
        <taxon>Viridiplantae</taxon>
        <taxon>Streptophyta</taxon>
        <taxon>Embryophyta</taxon>
        <taxon>Tracheophyta</taxon>
        <taxon>Spermatophyta</taxon>
        <taxon>Magnoliopsida</taxon>
        <taxon>eudicotyledons</taxon>
        <taxon>Gunneridae</taxon>
        <taxon>Pentapetalae</taxon>
        <taxon>rosids</taxon>
        <taxon>malvids</taxon>
        <taxon>Brassicales</taxon>
        <taxon>Brassicaceae</taxon>
        <taxon>Brassiceae</taxon>
        <taxon>Brassica</taxon>
    </lineage>
</organism>
<dbReference type="Gramene" id="Bo9g128510.1">
    <property type="protein sequence ID" value="Bo9g128510.1"/>
    <property type="gene ID" value="Bo9g128510"/>
</dbReference>
<reference evidence="1 2" key="1">
    <citation type="journal article" date="2014" name="Genome Biol.">
        <title>Transcriptome and methylome profiling reveals relics of genome dominance in the mesopolyploid Brassica oleracea.</title>
        <authorList>
            <person name="Parkin I.A."/>
            <person name="Koh C."/>
            <person name="Tang H."/>
            <person name="Robinson S.J."/>
            <person name="Kagale S."/>
            <person name="Clarke W.E."/>
            <person name="Town C.D."/>
            <person name="Nixon J."/>
            <person name="Krishnakumar V."/>
            <person name="Bidwell S.L."/>
            <person name="Denoeud F."/>
            <person name="Belcram H."/>
            <person name="Links M.G."/>
            <person name="Just J."/>
            <person name="Clarke C."/>
            <person name="Bender T."/>
            <person name="Huebert T."/>
            <person name="Mason A.S."/>
            <person name="Pires J.C."/>
            <person name="Barker G."/>
            <person name="Moore J."/>
            <person name="Walley P.G."/>
            <person name="Manoli S."/>
            <person name="Batley J."/>
            <person name="Edwards D."/>
            <person name="Nelson M.N."/>
            <person name="Wang X."/>
            <person name="Paterson A.H."/>
            <person name="King G."/>
            <person name="Bancroft I."/>
            <person name="Chalhoub B."/>
            <person name="Sharpe A.G."/>
        </authorList>
    </citation>
    <scope>NUCLEOTIDE SEQUENCE</scope>
    <source>
        <strain evidence="1 2">cv. TO1000</strain>
    </source>
</reference>
<dbReference type="HOGENOM" id="CLU_2310004_0_0_1"/>
<sequence length="100" mass="11334">MSNGEYDTTFDLSEIWDRLQRPDRNDNGPTSLAKLLNIAGSHSNSSVVFSDFKIRYFPKMQNEIADSLEKTFVGNNENGQLRDNDGHCELAPLAYVRLHS</sequence>
<name>A0A0D3EBX7_BRAOL</name>
<evidence type="ECO:0000313" key="2">
    <source>
        <dbReference type="Proteomes" id="UP000032141"/>
    </source>
</evidence>